<feature type="region of interest" description="Disordered" evidence="1">
    <location>
        <begin position="1"/>
        <end position="33"/>
    </location>
</feature>
<feature type="non-terminal residue" evidence="2">
    <location>
        <position position="1"/>
    </location>
</feature>
<protein>
    <submittedName>
        <fullName evidence="2">Uncharacterized protein</fullName>
    </submittedName>
</protein>
<sequence>SFTRINNTLIRGRNDHSGEGRSSQRTPYTGRRQRRLQGTVGFGRRDGVQTGVCFGGVARSGQRSGQRGAVRRRTVGSVCLVRGLAFVLSTMQQAQYACRIGLLRFGFGLGDCVFRVRVAQAPVQYGGVLRRNVGIELRNCRGRSGTPSAGLGMSYAQSGAESGLDGGARGNRVRLPAARLVVDGERR</sequence>
<name>L7MKB8_RHIPC</name>
<dbReference type="EMBL" id="GACK01001306">
    <property type="protein sequence ID" value="JAA63728.1"/>
    <property type="molecule type" value="mRNA"/>
</dbReference>
<evidence type="ECO:0000313" key="2">
    <source>
        <dbReference type="EMBL" id="JAA63728.1"/>
    </source>
</evidence>
<proteinExistence type="evidence at transcript level"/>
<dbReference type="AlphaFoldDB" id="L7MKB8"/>
<organism evidence="2">
    <name type="scientific">Rhipicephalus pulchellus</name>
    <name type="common">Yellow backed tick</name>
    <name type="synonym">Dermacentor pulchellus</name>
    <dbReference type="NCBI Taxonomy" id="72859"/>
    <lineage>
        <taxon>Eukaryota</taxon>
        <taxon>Metazoa</taxon>
        <taxon>Ecdysozoa</taxon>
        <taxon>Arthropoda</taxon>
        <taxon>Chelicerata</taxon>
        <taxon>Arachnida</taxon>
        <taxon>Acari</taxon>
        <taxon>Parasitiformes</taxon>
        <taxon>Ixodida</taxon>
        <taxon>Ixodoidea</taxon>
        <taxon>Ixodidae</taxon>
        <taxon>Rhipicephalinae</taxon>
        <taxon>Rhipicephalus</taxon>
        <taxon>Rhipicephalus</taxon>
    </lineage>
</organism>
<reference evidence="2" key="1">
    <citation type="submission" date="2012-11" db="EMBL/GenBank/DDBJ databases">
        <authorList>
            <person name="Lucero-Rivera Y.E."/>
            <person name="Tovar-Ramirez D."/>
        </authorList>
    </citation>
    <scope>NUCLEOTIDE SEQUENCE</scope>
    <source>
        <tissue evidence="2">Salivary gland</tissue>
    </source>
</reference>
<accession>L7MKB8</accession>
<evidence type="ECO:0000256" key="1">
    <source>
        <dbReference type="SAM" id="MobiDB-lite"/>
    </source>
</evidence>
<reference evidence="2" key="2">
    <citation type="journal article" date="2015" name="J. Proteomics">
        <title>Sexual differences in the sialomes of the zebra tick, Rhipicephalus pulchellus.</title>
        <authorList>
            <person name="Tan A.W."/>
            <person name="Francischetti I.M."/>
            <person name="Slovak M."/>
            <person name="Kini R.M."/>
            <person name="Ribeiro J.M."/>
        </authorList>
    </citation>
    <scope>NUCLEOTIDE SEQUENCE</scope>
    <source>
        <tissue evidence="2">Salivary gland</tissue>
    </source>
</reference>